<evidence type="ECO:0000256" key="4">
    <source>
        <dbReference type="ARBA" id="ARBA00023235"/>
    </source>
</evidence>
<name>A0A382J895_9ZZZZ</name>
<dbReference type="InterPro" id="IPR050262">
    <property type="entry name" value="Ribose-5P_isomerase"/>
</dbReference>
<sequence>MDLKKQAALHALQYIRSGNVIGLGSGSTMALFIKALGASLKSGELSDIVAVPTSEETAQQAREVGVKLSTLDECERLDVAIDGADEVDNNLNLIKGLGRALLREKVVATHADEFIIIVDKTKLVSRLGTRGPLPIEVVSFAVDSQIRWLTQLGCVAELWLSDNGLALLTDNGNPIVRCWFDDGIDNPKHLAALIKSRTGIVE</sequence>
<dbReference type="EMBL" id="UINC01072273">
    <property type="protein sequence ID" value="SVC07785.1"/>
    <property type="molecule type" value="Genomic_DNA"/>
</dbReference>
<organism evidence="5">
    <name type="scientific">marine metagenome</name>
    <dbReference type="NCBI Taxonomy" id="408172"/>
    <lineage>
        <taxon>unclassified sequences</taxon>
        <taxon>metagenomes</taxon>
        <taxon>ecological metagenomes</taxon>
    </lineage>
</organism>
<accession>A0A382J895</accession>
<gene>
    <name evidence="5" type="ORF">METZ01_LOCUS260639</name>
</gene>
<dbReference type="CDD" id="cd01398">
    <property type="entry name" value="RPI_A"/>
    <property type="match status" value="1"/>
</dbReference>
<dbReference type="GO" id="GO:0004751">
    <property type="term" value="F:ribose-5-phosphate isomerase activity"/>
    <property type="evidence" value="ECO:0007669"/>
    <property type="project" value="UniProtKB-EC"/>
</dbReference>
<comment type="pathway">
    <text evidence="2">Carbohydrate degradation.</text>
</comment>
<dbReference type="EC" id="5.3.1.6" evidence="3"/>
<dbReference type="PANTHER" id="PTHR43748">
    <property type="entry name" value="RIBOSE-5-PHOSPHATE ISOMERASE 3, CHLOROPLASTIC-RELATED"/>
    <property type="match status" value="1"/>
</dbReference>
<dbReference type="PANTHER" id="PTHR43748:SF3">
    <property type="entry name" value="RIBOSE-5-PHOSPHATE ISOMERASE 3, CHLOROPLASTIC-RELATED"/>
    <property type="match status" value="1"/>
</dbReference>
<dbReference type="GO" id="GO:0009052">
    <property type="term" value="P:pentose-phosphate shunt, non-oxidative branch"/>
    <property type="evidence" value="ECO:0007669"/>
    <property type="project" value="InterPro"/>
</dbReference>
<proteinExistence type="predicted"/>
<dbReference type="Gene3D" id="3.40.50.1360">
    <property type="match status" value="1"/>
</dbReference>
<dbReference type="Gene3D" id="3.30.70.260">
    <property type="match status" value="1"/>
</dbReference>
<comment type="catalytic activity">
    <reaction evidence="1">
        <text>aldehydo-D-ribose 5-phosphate = D-ribulose 5-phosphate</text>
        <dbReference type="Rhea" id="RHEA:14657"/>
        <dbReference type="ChEBI" id="CHEBI:58121"/>
        <dbReference type="ChEBI" id="CHEBI:58273"/>
        <dbReference type="EC" id="5.3.1.6"/>
    </reaction>
</comment>
<dbReference type="InterPro" id="IPR004788">
    <property type="entry name" value="Ribose5P_isomerase_type_A"/>
</dbReference>
<dbReference type="InterPro" id="IPR037171">
    <property type="entry name" value="NagB/RpiA_transferase-like"/>
</dbReference>
<protein>
    <recommendedName>
        <fullName evidence="3">ribose-5-phosphate isomerase</fullName>
        <ecNumber evidence="3">5.3.1.6</ecNumber>
    </recommendedName>
</protein>
<feature type="non-terminal residue" evidence="5">
    <location>
        <position position="202"/>
    </location>
</feature>
<dbReference type="SUPFAM" id="SSF75445">
    <property type="entry name" value="D-ribose-5-phosphate isomerase (RpiA), lid domain"/>
    <property type="match status" value="1"/>
</dbReference>
<dbReference type="SUPFAM" id="SSF100950">
    <property type="entry name" value="NagB/RpiA/CoA transferase-like"/>
    <property type="match status" value="1"/>
</dbReference>
<evidence type="ECO:0000313" key="5">
    <source>
        <dbReference type="EMBL" id="SVC07785.1"/>
    </source>
</evidence>
<evidence type="ECO:0000256" key="2">
    <source>
        <dbReference type="ARBA" id="ARBA00004921"/>
    </source>
</evidence>
<dbReference type="NCBIfam" id="TIGR00021">
    <property type="entry name" value="rpiA"/>
    <property type="match status" value="1"/>
</dbReference>
<dbReference type="NCBIfam" id="NF001924">
    <property type="entry name" value="PRK00702.1"/>
    <property type="match status" value="1"/>
</dbReference>
<dbReference type="AlphaFoldDB" id="A0A382J895"/>
<dbReference type="Pfam" id="PF06026">
    <property type="entry name" value="Rib_5-P_isom_A"/>
    <property type="match status" value="1"/>
</dbReference>
<keyword evidence="4" id="KW-0413">Isomerase</keyword>
<evidence type="ECO:0000256" key="3">
    <source>
        <dbReference type="ARBA" id="ARBA00011959"/>
    </source>
</evidence>
<reference evidence="5" key="1">
    <citation type="submission" date="2018-05" db="EMBL/GenBank/DDBJ databases">
        <authorList>
            <person name="Lanie J.A."/>
            <person name="Ng W.-L."/>
            <person name="Kazmierczak K.M."/>
            <person name="Andrzejewski T.M."/>
            <person name="Davidsen T.M."/>
            <person name="Wayne K.J."/>
            <person name="Tettelin H."/>
            <person name="Glass J.I."/>
            <person name="Rusch D."/>
            <person name="Podicherti R."/>
            <person name="Tsui H.-C.T."/>
            <person name="Winkler M.E."/>
        </authorList>
    </citation>
    <scope>NUCLEOTIDE SEQUENCE</scope>
</reference>
<dbReference type="FunFam" id="3.40.50.1360:FF:000001">
    <property type="entry name" value="Ribose-5-phosphate isomerase A"/>
    <property type="match status" value="1"/>
</dbReference>
<evidence type="ECO:0000256" key="1">
    <source>
        <dbReference type="ARBA" id="ARBA00001713"/>
    </source>
</evidence>